<evidence type="ECO:0000313" key="19">
    <source>
        <dbReference type="Proteomes" id="UP000029858"/>
    </source>
</evidence>
<accession>A0A099GK49</accession>
<feature type="domain" description="HAMP" evidence="17">
    <location>
        <begin position="179"/>
        <end position="230"/>
    </location>
</feature>
<keyword evidence="13" id="KW-0902">Two-component regulatory system</keyword>
<gene>
    <name evidence="18" type="ORF">IX56_03520</name>
</gene>
<organism evidence="18 19">
    <name type="scientific">Paracoccus sanguinis</name>
    <dbReference type="NCBI Taxonomy" id="1545044"/>
    <lineage>
        <taxon>Bacteria</taxon>
        <taxon>Pseudomonadati</taxon>
        <taxon>Pseudomonadota</taxon>
        <taxon>Alphaproteobacteria</taxon>
        <taxon>Rhodobacterales</taxon>
        <taxon>Paracoccaceae</taxon>
        <taxon>Paracoccus</taxon>
    </lineage>
</organism>
<dbReference type="Gene3D" id="3.30.565.10">
    <property type="entry name" value="Histidine kinase-like ATPase, C-terminal domain"/>
    <property type="match status" value="1"/>
</dbReference>
<evidence type="ECO:0000256" key="9">
    <source>
        <dbReference type="ARBA" id="ARBA00022741"/>
    </source>
</evidence>
<comment type="subcellular location">
    <subcellularLocation>
        <location evidence="2">Cell inner membrane</location>
        <topology evidence="2">Multi-pass membrane protein</topology>
    </subcellularLocation>
</comment>
<dbReference type="EC" id="2.7.13.3" evidence="3"/>
<evidence type="ECO:0000256" key="8">
    <source>
        <dbReference type="ARBA" id="ARBA00022692"/>
    </source>
</evidence>
<dbReference type="InterPro" id="IPR036890">
    <property type="entry name" value="HATPase_C_sf"/>
</dbReference>
<evidence type="ECO:0000256" key="4">
    <source>
        <dbReference type="ARBA" id="ARBA00022475"/>
    </source>
</evidence>
<reference evidence="18 19" key="2">
    <citation type="submission" date="2014-10" db="EMBL/GenBank/DDBJ databases">
        <title>Paracoccus sanguinis sp. nov., isolated from clinical specimens of New York State patients.</title>
        <authorList>
            <person name="Mingle L.A."/>
            <person name="Cole J.A."/>
            <person name="Lapierre P."/>
            <person name="Musser K.A."/>
        </authorList>
    </citation>
    <scope>NUCLEOTIDE SEQUENCE [LARGE SCALE GENOMIC DNA]</scope>
    <source>
        <strain evidence="18 19">5503</strain>
    </source>
</reference>
<dbReference type="GO" id="GO:0000155">
    <property type="term" value="F:phosphorelay sensor kinase activity"/>
    <property type="evidence" value="ECO:0007669"/>
    <property type="project" value="InterPro"/>
</dbReference>
<dbReference type="SMART" id="SM00387">
    <property type="entry name" value="HATPase_c"/>
    <property type="match status" value="1"/>
</dbReference>
<keyword evidence="11" id="KW-0067">ATP-binding</keyword>
<dbReference type="PROSITE" id="PS50885">
    <property type="entry name" value="HAMP"/>
    <property type="match status" value="1"/>
</dbReference>
<dbReference type="Pfam" id="PF00672">
    <property type="entry name" value="HAMP"/>
    <property type="match status" value="1"/>
</dbReference>
<dbReference type="PROSITE" id="PS50109">
    <property type="entry name" value="HIS_KIN"/>
    <property type="match status" value="1"/>
</dbReference>
<keyword evidence="6" id="KW-0597">Phosphoprotein</keyword>
<comment type="catalytic activity">
    <reaction evidence="1">
        <text>ATP + protein L-histidine = ADP + protein N-phospho-L-histidine.</text>
        <dbReference type="EC" id="2.7.13.3"/>
    </reaction>
</comment>
<evidence type="ECO:0000256" key="5">
    <source>
        <dbReference type="ARBA" id="ARBA00022519"/>
    </source>
</evidence>
<evidence type="ECO:0000256" key="13">
    <source>
        <dbReference type="ARBA" id="ARBA00023012"/>
    </source>
</evidence>
<feature type="transmembrane region" description="Helical" evidence="15">
    <location>
        <begin position="159"/>
        <end position="178"/>
    </location>
</feature>
<keyword evidence="5" id="KW-0997">Cell inner membrane</keyword>
<evidence type="ECO:0000256" key="7">
    <source>
        <dbReference type="ARBA" id="ARBA00022679"/>
    </source>
</evidence>
<evidence type="ECO:0000256" key="12">
    <source>
        <dbReference type="ARBA" id="ARBA00022989"/>
    </source>
</evidence>
<sequence>MNFDWLKRLMPRGLYGRAALILFLPVVVVTLVVTVMFLQRHFEDVTRQMVRSAAAELALIADRVEGAPDIDAARAAGNEIAVPLGLTLELPAPEGLVEARRFYDLSGRVVISALHAAVPAVETVDLRDIRRVRVLVGGGRPFVLDFPRSRLTASNPHQLLVLMLGTSLLMSGIASIFLRNQLRPIRRLAIAAEAYGRGQILPYRPAGAAEVRSAGRAFVEMRGRIERQNEQRKLMLSGISHDLRTPLTRLRLGLSMLSPDLPPERAEIADMERDVAEMGTMIEGFLDHVRAEAQETVTEPVEARAFLEDIVADAQRGGQAVRLAGFSADPATGTTLSLRPMALRRAVENLIGNAVRYGTRAEIEAAVTPRSFRIAVEDDGPGIPADRREEALRPFVRLDPARNQDQGQGTGLGLAIADEIVRGHGGTLRLTQGQRLGGLRAEVTIPR</sequence>
<dbReference type="Proteomes" id="UP000029858">
    <property type="component" value="Unassembled WGS sequence"/>
</dbReference>
<evidence type="ECO:0000256" key="6">
    <source>
        <dbReference type="ARBA" id="ARBA00022553"/>
    </source>
</evidence>
<dbReference type="GO" id="GO:0005524">
    <property type="term" value="F:ATP binding"/>
    <property type="evidence" value="ECO:0007669"/>
    <property type="project" value="UniProtKB-KW"/>
</dbReference>
<dbReference type="PANTHER" id="PTHR44936:SF5">
    <property type="entry name" value="SENSOR HISTIDINE KINASE ENVZ"/>
    <property type="match status" value="1"/>
</dbReference>
<dbReference type="InterPro" id="IPR003660">
    <property type="entry name" value="HAMP_dom"/>
</dbReference>
<protein>
    <recommendedName>
        <fullName evidence="3">histidine kinase</fullName>
        <ecNumber evidence="3">2.7.13.3</ecNumber>
    </recommendedName>
</protein>
<keyword evidence="12 15" id="KW-1133">Transmembrane helix</keyword>
<keyword evidence="9" id="KW-0547">Nucleotide-binding</keyword>
<keyword evidence="8 15" id="KW-0812">Transmembrane</keyword>
<dbReference type="SMART" id="SM00388">
    <property type="entry name" value="HisKA"/>
    <property type="match status" value="1"/>
</dbReference>
<dbReference type="InterPro" id="IPR036097">
    <property type="entry name" value="HisK_dim/P_sf"/>
</dbReference>
<dbReference type="Pfam" id="PF00512">
    <property type="entry name" value="HisKA"/>
    <property type="match status" value="1"/>
</dbReference>
<dbReference type="InterPro" id="IPR003661">
    <property type="entry name" value="HisK_dim/P_dom"/>
</dbReference>
<keyword evidence="10 18" id="KW-0418">Kinase</keyword>
<dbReference type="RefSeq" id="WP_036707477.1">
    <property type="nucleotide sequence ID" value="NZ_JRKQ01000009.1"/>
</dbReference>
<name>A0A099GK49_9RHOB</name>
<keyword evidence="4" id="KW-1003">Cell membrane</keyword>
<evidence type="ECO:0000256" key="14">
    <source>
        <dbReference type="ARBA" id="ARBA00023136"/>
    </source>
</evidence>
<dbReference type="Pfam" id="PF02518">
    <property type="entry name" value="HATPase_c"/>
    <property type="match status" value="1"/>
</dbReference>
<dbReference type="EMBL" id="JRKQ01000009">
    <property type="protein sequence ID" value="KGJ23230.1"/>
    <property type="molecule type" value="Genomic_DNA"/>
</dbReference>
<proteinExistence type="predicted"/>
<feature type="transmembrane region" description="Helical" evidence="15">
    <location>
        <begin position="20"/>
        <end position="38"/>
    </location>
</feature>
<dbReference type="PANTHER" id="PTHR44936">
    <property type="entry name" value="SENSOR PROTEIN CREC"/>
    <property type="match status" value="1"/>
</dbReference>
<evidence type="ECO:0000256" key="3">
    <source>
        <dbReference type="ARBA" id="ARBA00012438"/>
    </source>
</evidence>
<dbReference type="InterPro" id="IPR005467">
    <property type="entry name" value="His_kinase_dom"/>
</dbReference>
<evidence type="ECO:0000259" key="17">
    <source>
        <dbReference type="PROSITE" id="PS50885"/>
    </source>
</evidence>
<dbReference type="InterPro" id="IPR050980">
    <property type="entry name" value="2C_sensor_his_kinase"/>
</dbReference>
<dbReference type="PRINTS" id="PR00344">
    <property type="entry name" value="BCTRLSENSOR"/>
</dbReference>
<dbReference type="GO" id="GO:0005886">
    <property type="term" value="C:plasma membrane"/>
    <property type="evidence" value="ECO:0007669"/>
    <property type="project" value="UniProtKB-SubCell"/>
</dbReference>
<evidence type="ECO:0000256" key="1">
    <source>
        <dbReference type="ARBA" id="ARBA00000085"/>
    </source>
</evidence>
<evidence type="ECO:0000256" key="15">
    <source>
        <dbReference type="SAM" id="Phobius"/>
    </source>
</evidence>
<keyword evidence="14 15" id="KW-0472">Membrane</keyword>
<dbReference type="CDD" id="cd00082">
    <property type="entry name" value="HisKA"/>
    <property type="match status" value="1"/>
</dbReference>
<dbReference type="AlphaFoldDB" id="A0A099GK49"/>
<dbReference type="CDD" id="cd00075">
    <property type="entry name" value="HATPase"/>
    <property type="match status" value="1"/>
</dbReference>
<evidence type="ECO:0000256" key="2">
    <source>
        <dbReference type="ARBA" id="ARBA00004429"/>
    </source>
</evidence>
<keyword evidence="7" id="KW-0808">Transferase</keyword>
<dbReference type="Gene3D" id="1.10.287.130">
    <property type="match status" value="1"/>
</dbReference>
<dbReference type="Gene3D" id="6.10.340.10">
    <property type="match status" value="1"/>
</dbReference>
<dbReference type="SUPFAM" id="SSF55874">
    <property type="entry name" value="ATPase domain of HSP90 chaperone/DNA topoisomerase II/histidine kinase"/>
    <property type="match status" value="1"/>
</dbReference>
<evidence type="ECO:0000256" key="11">
    <source>
        <dbReference type="ARBA" id="ARBA00022840"/>
    </source>
</evidence>
<evidence type="ECO:0000313" key="18">
    <source>
        <dbReference type="EMBL" id="KGJ23230.1"/>
    </source>
</evidence>
<evidence type="ECO:0000259" key="16">
    <source>
        <dbReference type="PROSITE" id="PS50109"/>
    </source>
</evidence>
<dbReference type="InterPro" id="IPR003594">
    <property type="entry name" value="HATPase_dom"/>
</dbReference>
<reference evidence="18 19" key="1">
    <citation type="submission" date="2014-09" db="EMBL/GenBank/DDBJ databases">
        <authorList>
            <person name="McGinnis J.M."/>
            <person name="Wolfgang W.J."/>
        </authorList>
    </citation>
    <scope>NUCLEOTIDE SEQUENCE [LARGE SCALE GENOMIC DNA]</scope>
    <source>
        <strain evidence="18 19">5503</strain>
    </source>
</reference>
<evidence type="ECO:0000256" key="10">
    <source>
        <dbReference type="ARBA" id="ARBA00022777"/>
    </source>
</evidence>
<comment type="caution">
    <text evidence="18">The sequence shown here is derived from an EMBL/GenBank/DDBJ whole genome shotgun (WGS) entry which is preliminary data.</text>
</comment>
<dbReference type="InterPro" id="IPR004358">
    <property type="entry name" value="Sig_transdc_His_kin-like_C"/>
</dbReference>
<dbReference type="SUPFAM" id="SSF47384">
    <property type="entry name" value="Homodimeric domain of signal transducing histidine kinase"/>
    <property type="match status" value="1"/>
</dbReference>
<feature type="domain" description="Histidine kinase" evidence="16">
    <location>
        <begin position="238"/>
        <end position="447"/>
    </location>
</feature>